<evidence type="ECO:0000313" key="11">
    <source>
        <dbReference type="Proteomes" id="UP000245539"/>
    </source>
</evidence>
<gene>
    <name evidence="10" type="ORF">DKW60_10470</name>
</gene>
<dbReference type="Pfam" id="PF25564">
    <property type="entry name" value="DUF7933"/>
    <property type="match status" value="7"/>
</dbReference>
<accession>A0A317CFL6</accession>
<feature type="region of interest" description="Disordered" evidence="4">
    <location>
        <begin position="1786"/>
        <end position="1811"/>
    </location>
</feature>
<dbReference type="GO" id="GO:0005576">
    <property type="term" value="C:extracellular region"/>
    <property type="evidence" value="ECO:0007669"/>
    <property type="project" value="UniProtKB-SubCell"/>
</dbReference>
<comment type="subcellular location">
    <subcellularLocation>
        <location evidence="1">Secreted</location>
    </subcellularLocation>
</comment>
<feature type="domain" description="DUF7933" evidence="9">
    <location>
        <begin position="915"/>
        <end position="1040"/>
    </location>
</feature>
<evidence type="ECO:0000259" key="9">
    <source>
        <dbReference type="Pfam" id="PF25564"/>
    </source>
</evidence>
<evidence type="ECO:0000256" key="5">
    <source>
        <dbReference type="SAM" id="SignalP"/>
    </source>
</evidence>
<feature type="domain" description="DUF7933" evidence="9">
    <location>
        <begin position="455"/>
        <end position="559"/>
    </location>
</feature>
<feature type="region of interest" description="Disordered" evidence="4">
    <location>
        <begin position="1349"/>
        <end position="1374"/>
    </location>
</feature>
<dbReference type="OrthoDB" id="5619324at2"/>
<dbReference type="SUPFAM" id="SSF103647">
    <property type="entry name" value="TSP type-3 repeat"/>
    <property type="match status" value="1"/>
</dbReference>
<dbReference type="InterPro" id="IPR045474">
    <property type="entry name" value="GEVED"/>
</dbReference>
<evidence type="ECO:0000256" key="4">
    <source>
        <dbReference type="SAM" id="MobiDB-lite"/>
    </source>
</evidence>
<dbReference type="GO" id="GO:0005509">
    <property type="term" value="F:calcium ion binding"/>
    <property type="evidence" value="ECO:0007669"/>
    <property type="project" value="InterPro"/>
</dbReference>
<name>A0A317CFL6_9GAMM</name>
<dbReference type="SUPFAM" id="SSF63825">
    <property type="entry name" value="YWTD domain"/>
    <property type="match status" value="1"/>
</dbReference>
<feature type="domain" description="DUF7933" evidence="9">
    <location>
        <begin position="1169"/>
        <end position="1300"/>
    </location>
</feature>
<feature type="domain" description="DUF7933" evidence="9">
    <location>
        <begin position="618"/>
        <end position="691"/>
    </location>
</feature>
<feature type="domain" description="GEVED" evidence="7">
    <location>
        <begin position="1836"/>
        <end position="1919"/>
    </location>
</feature>
<dbReference type="RefSeq" id="WP_109837607.1">
    <property type="nucleotide sequence ID" value="NZ_QGKM01000026.1"/>
</dbReference>
<keyword evidence="3 5" id="KW-0732">Signal</keyword>
<evidence type="ECO:0000259" key="6">
    <source>
        <dbReference type="Pfam" id="PF17210"/>
    </source>
</evidence>
<dbReference type="Gene3D" id="2.60.40.10">
    <property type="entry name" value="Immunoglobulins"/>
    <property type="match status" value="1"/>
</dbReference>
<dbReference type="SUPFAM" id="SSF117074">
    <property type="entry name" value="Hypothetical protein PA1324"/>
    <property type="match status" value="1"/>
</dbReference>
<evidence type="ECO:0000256" key="1">
    <source>
        <dbReference type="ARBA" id="ARBA00004613"/>
    </source>
</evidence>
<dbReference type="Pfam" id="PF21959">
    <property type="entry name" value="DUF6923"/>
    <property type="match status" value="1"/>
</dbReference>
<reference evidence="10 11" key="1">
    <citation type="submission" date="2018-05" db="EMBL/GenBank/DDBJ databases">
        <title>Leucothrix arctica sp. nov., isolated from Arctic seawater.</title>
        <authorList>
            <person name="Choi A."/>
            <person name="Baek K."/>
        </authorList>
    </citation>
    <scope>NUCLEOTIDE SEQUENCE [LARGE SCALE GENOMIC DNA]</scope>
    <source>
        <strain evidence="10 11">JCM 18388</strain>
    </source>
</reference>
<feature type="domain" description="GEVED" evidence="7">
    <location>
        <begin position="2375"/>
        <end position="2452"/>
    </location>
</feature>
<dbReference type="EMBL" id="QGKM01000026">
    <property type="protein sequence ID" value="PWQ97378.1"/>
    <property type="molecule type" value="Genomic_DNA"/>
</dbReference>
<feature type="compositionally biased region" description="Acidic residues" evidence="4">
    <location>
        <begin position="1800"/>
        <end position="1811"/>
    </location>
</feature>
<feature type="domain" description="DUF6923" evidence="8">
    <location>
        <begin position="1494"/>
        <end position="1741"/>
    </location>
</feature>
<evidence type="ECO:0000256" key="3">
    <source>
        <dbReference type="ARBA" id="ARBA00022729"/>
    </source>
</evidence>
<keyword evidence="2" id="KW-0964">Secreted</keyword>
<dbReference type="InterPro" id="IPR013783">
    <property type="entry name" value="Ig-like_fold"/>
</dbReference>
<dbReference type="Pfam" id="PF20009">
    <property type="entry name" value="GEVED"/>
    <property type="match status" value="3"/>
</dbReference>
<feature type="signal peptide" evidence="5">
    <location>
        <begin position="1"/>
        <end position="28"/>
    </location>
</feature>
<feature type="domain" description="SD-repeat containing protein B" evidence="6">
    <location>
        <begin position="2463"/>
        <end position="2523"/>
    </location>
</feature>
<dbReference type="InterPro" id="IPR054215">
    <property type="entry name" value="DUF6923"/>
</dbReference>
<dbReference type="InterPro" id="IPR057693">
    <property type="entry name" value="DUF7933"/>
</dbReference>
<dbReference type="Pfam" id="PF17210">
    <property type="entry name" value="SdrD_B"/>
    <property type="match status" value="1"/>
</dbReference>
<comment type="caution">
    <text evidence="10">The sequence shown here is derived from an EMBL/GenBank/DDBJ whole genome shotgun (WGS) entry which is preliminary data.</text>
</comment>
<feature type="chain" id="PRO_5016316701" evidence="5">
    <location>
        <begin position="29"/>
        <end position="2891"/>
    </location>
</feature>
<evidence type="ECO:0000256" key="2">
    <source>
        <dbReference type="ARBA" id="ARBA00022525"/>
    </source>
</evidence>
<dbReference type="Proteomes" id="UP000245539">
    <property type="component" value="Unassembled WGS sequence"/>
</dbReference>
<evidence type="ECO:0000259" key="7">
    <source>
        <dbReference type="Pfam" id="PF20009"/>
    </source>
</evidence>
<protein>
    <submittedName>
        <fullName evidence="10">Uncharacterized protein</fullName>
    </submittedName>
</protein>
<feature type="compositionally biased region" description="Polar residues" evidence="4">
    <location>
        <begin position="2323"/>
        <end position="2336"/>
    </location>
</feature>
<feature type="domain" description="DUF7933" evidence="9">
    <location>
        <begin position="1044"/>
        <end position="1165"/>
    </location>
</feature>
<evidence type="ECO:0000313" key="10">
    <source>
        <dbReference type="EMBL" id="PWQ97378.1"/>
    </source>
</evidence>
<dbReference type="InterPro" id="IPR028974">
    <property type="entry name" value="TSP_type-3_rpt"/>
</dbReference>
<evidence type="ECO:0000259" key="8">
    <source>
        <dbReference type="Pfam" id="PF21959"/>
    </source>
</evidence>
<feature type="domain" description="GEVED" evidence="7">
    <location>
        <begin position="1401"/>
        <end position="1477"/>
    </location>
</feature>
<feature type="domain" description="DUF7933" evidence="9">
    <location>
        <begin position="775"/>
        <end position="909"/>
    </location>
</feature>
<dbReference type="NCBIfam" id="TIGR01451">
    <property type="entry name" value="B_ant_repeat"/>
    <property type="match status" value="1"/>
</dbReference>
<feature type="compositionally biased region" description="Acidic residues" evidence="4">
    <location>
        <begin position="1360"/>
        <end position="1372"/>
    </location>
</feature>
<dbReference type="InterPro" id="IPR033764">
    <property type="entry name" value="Sdr_B"/>
</dbReference>
<keyword evidence="11" id="KW-1185">Reference proteome</keyword>
<organism evidence="10 11">
    <name type="scientific">Leucothrix pacifica</name>
    <dbReference type="NCBI Taxonomy" id="1247513"/>
    <lineage>
        <taxon>Bacteria</taxon>
        <taxon>Pseudomonadati</taxon>
        <taxon>Pseudomonadota</taxon>
        <taxon>Gammaproteobacteria</taxon>
        <taxon>Thiotrichales</taxon>
        <taxon>Thiotrichaceae</taxon>
        <taxon>Leucothrix</taxon>
    </lineage>
</organism>
<dbReference type="InterPro" id="IPR047589">
    <property type="entry name" value="DUF11_rpt"/>
</dbReference>
<feature type="region of interest" description="Disordered" evidence="4">
    <location>
        <begin position="2319"/>
        <end position="2353"/>
    </location>
</feature>
<feature type="domain" description="DUF7933" evidence="9">
    <location>
        <begin position="34"/>
        <end position="163"/>
    </location>
</feature>
<proteinExistence type="predicted"/>
<sequence length="2891" mass="298713">MASKKTFQFLFLCLSLLILLCSSISAHASGLDANKSFMPATVLPKEVSRLTVELQNSNTVVATNTTFTDVFPAGVFVAATPNATTTCGSGTVTHSNSATEGQLTLSGGTVPAGDGINPGRCKVEIDVLAPTKGTYINTIAAGDVTATASSSSISTDQATSATLTALINPFTVQISSDTSSYSSFVYLKGEDVATMTLTLTNPNAVSLTDVNMDWDFTTIAHLIDGTGGGTCGGTVSVIDAGSSSTTYREETDFSYTGGTIPANGSCTITVQLQTRAYADQSYRNYDYGRAAIAPNTFSTAEGATNTTTTGYFYSYHGIEVEKTFDDETLKQVHAISGVATSQLKLVFENLQVVPVTLNIADIMPTSPGQMTVDSIDSNTCGGTISTNGGTEITLTGGSLPASPRIGRSFSSCEILATVSVLTDGTYTNDIPSGTTGGYTYGSTSASLIKTSGAATITKARQNESIRTGDENVYIYTISNLSDPTTGDDILNLRLRDNFEVKKGTTNYGSLLTVSQANVMSSTCAGTVFNSTPGDEFFDISGVTVPKGTSCQIKVQVSHKANDEDYAYQAFENIAVKTNLADATEEGVVFDTGSSTNNIFGAEVLLQHTQYNSFSMDMDFIPDAVNVGGIARLRYELISSMITNQAINNLSFKNTLPTDLTVAANPNFSSTCGGTLNAVPGSSYVEFSGGYMTGNVLTAPISSGSITRRCWVEVDIQAPPVAGSYSTSIPGENKLTPFTDLDATGEKAGEIAPYKYFYKIYANTATLTVNPVDIGVNKTFLTPLIGGGEPSRVRITIANNTTGAPALTGVTVTDAFTGSDMYLYSNVDATFTDTSGSDSDGCRNATITGNPGDGSITLSNADIDNGEICRFEFNVTANVGGNHINSIGVGEVTSDQGITNPTAVSATLTVERELNLSKGFTPSHVGPGETSVLTIEITNSNQAPANYTGAVLALIDEMPAGVDVQSIISNTCGGTATIGTQNGNDTVQLSGGNFNAENACRIKANVTAASTGTYTNTIPLGALQTNEGATNGGQTEATLSINEPPIINKSFSPSTIGPGMDSTITFRVYNTTDVALTGINFTDTLTNMNLTSPMVVGGSCQSVNYNATAGGSVFEVTGGVIPANGNCTITAKVTSSIVGVHDNTTTGADSDQTGIGPVSNTAKLTVQEPPVLNKSFTPSVIQVGTISTLTFTLTNNNDTSVRMESWPHAFQDFFPNGMTVAATPNVTMTCSSGALRNDANDAAPVAGDIGVTFDYGFVPANGSCTASVDVTVANPGSYVNTTTAAKTEYLGYIPAATATLTATAGAPPSYDYGDAPTAGTAPSGAGSNNYGEARHQVVAGLHLGAVAPDNDASYQSSASADGDDTDGTDDEDGVSVFPRLSVEDSSYTIPTANIIANGDGTLHAWIDFNGDGSFTSNEHTSVSVSAGTLSGALQWTGLSGLSAMNTFVRLRLTTDSLVTASAPSIPAGDGEVEDYAVTITAAPSGPAFSCTADIYMSTAANSTANTLLSKIEKSGSSYALTSVGSGDNYNALGYSTADNYLYAIGNSRNLLRVYADGSTSNLGNITGLPDVDGFRYIAADMDGAGNLYVADDPAPSGASSPLNSIYVVNVNSVSVTQTISLSPAIPVATNTYNSAYSGSYVNDLAYSPADNQIYAFIQSGHLYKINPSTGATTQLNSTIGVAGSSGNTSSGIFGAAFADQYGGLYGIDNMTGDLYSFHRTTGVMTYVSPAQSGTFNDGAACHDARLFAQYDYSDAPVVGIAPDGISTNNYGEASHVISSGTYLGAGAPDADTANQPTANADGDDADGTDDEDGVTMPAMTQGASVTIPVNVTGVGGYLQGWIDFDGNGTFDVSEQVATNIQDGGAGDTDNTANGAITFDVSVPGTATTNQTYARFRWSSTQNLDSTTAASDGEVEDYAITLLPPALTFDPCSAGPDTDSDGVKDSCDLDDDNDGILDSVEAPRNYQLVLASDLGLAAGETAQTGSKDISTLLGVPAGSVIVSWSNANTNASSGNLSVSDTQWTDFTLSGSLAAFVKVSHGGNLADAGDSDGIVALDGAPYTLNTSLESGYYESSDGSNYWVYADGSEGGNQVGNFLWESAIPVTSWRVTTNNTGSFNNNYSFLLAVVPDSDEDGFSDHLDLDSDNDGIPDNVEAQTTAAYIAPDGSVGANGVDTAYAGGLTPVNTDASETGGDTTADYLDLDSDADGALDIVESGQGLTDGNGDGRTDGSVGNNGLDSAVESADNYADVNGTAYDNAGDVFTLADTDRDTEDSGVGAVPLSEDFDYRDTVSLDFGDAPDTYATYETSAGPQHGVINGVYLGSTAPDTESDGQPSATAANDGADEDAVSSLPVLTTSDRTYSTTVKASNDTSDPATLIAWIDFDGNGTFDADEAAIRTVEAGSNQTNYTLNWSNIPADIAEGSTYLRLRLTTDSLNNREPGGAKTDGEVEDHPISITTAGVTVSGRVFRDVNVNAANDSGEVGVTQLPVVLYDTVNDTCVSTRTDGNGDYVFADVTPGTYQVYEASRQSVPVPADCGPAFAKNPASYRSTTADVRDAFTVTTSDITDQDFGEVKPPVFEPDNSGQVLPGNVLFYEHKFTTPTKGSVSFTSVSSGNTSSGWSSILYRDANCDGVLNGSEGAAPLTSPVALSAASSVCLINKVYAPSNVAANDTYIQTITAAFDYENTYAGTQSLVVRDVTTSQQVQAPTLPATPEVVATPAVPAQPAQPATPNVPATIGEPATDTTPAVPATPEVPSTPYIPETDPEPAQAPVAATPVVEELGPSRLELRKTVRNVTKDSEETATVNTAEPGDRLEYRIYYSNTGTGPITDLVVNDTVPPYTTLFGNASCGTEPSGMSCTASPLGLDDSLKWTFTGTLSGGSGSSVSYRVEIDK</sequence>